<gene>
    <name evidence="4" type="primary">LOC120272346</name>
</gene>
<proteinExistence type="predicted"/>
<organism evidence="3 4">
    <name type="scientific">Dioscorea cayennensis subsp. rotundata</name>
    <name type="common">White Guinea yam</name>
    <name type="synonym">Dioscorea rotundata</name>
    <dbReference type="NCBI Taxonomy" id="55577"/>
    <lineage>
        <taxon>Eukaryota</taxon>
        <taxon>Viridiplantae</taxon>
        <taxon>Streptophyta</taxon>
        <taxon>Embryophyta</taxon>
        <taxon>Tracheophyta</taxon>
        <taxon>Spermatophyta</taxon>
        <taxon>Magnoliopsida</taxon>
        <taxon>Liliopsida</taxon>
        <taxon>Dioscoreales</taxon>
        <taxon>Dioscoreaceae</taxon>
        <taxon>Dioscorea</taxon>
    </lineage>
</organism>
<dbReference type="PRINTS" id="PR00625">
    <property type="entry name" value="JDOMAIN"/>
</dbReference>
<dbReference type="PANTHER" id="PTHR44240:SF10">
    <property type="entry name" value="J DOMAIN-CONTAINING PROTEIN"/>
    <property type="match status" value="1"/>
</dbReference>
<evidence type="ECO:0000313" key="4">
    <source>
        <dbReference type="RefSeq" id="XP_039135097.1"/>
    </source>
</evidence>
<dbReference type="GO" id="GO:0005783">
    <property type="term" value="C:endoplasmic reticulum"/>
    <property type="evidence" value="ECO:0007669"/>
    <property type="project" value="UniProtKB-ARBA"/>
</dbReference>
<evidence type="ECO:0000313" key="3">
    <source>
        <dbReference type="Proteomes" id="UP001515500"/>
    </source>
</evidence>
<evidence type="ECO:0000256" key="1">
    <source>
        <dbReference type="SAM" id="MobiDB-lite"/>
    </source>
</evidence>
<dbReference type="RefSeq" id="XP_039135097.1">
    <property type="nucleotide sequence ID" value="XM_039279163.1"/>
</dbReference>
<dbReference type="InterPro" id="IPR001623">
    <property type="entry name" value="DnaJ_domain"/>
</dbReference>
<dbReference type="InterPro" id="IPR036869">
    <property type="entry name" value="J_dom_sf"/>
</dbReference>
<sequence length="148" mass="16189">MIATLSLSSQFLGPRIADSRRASLPRSPRSQISASYAAAPERPPPIRASTAPSGSSTLYDVLGIGSGASAPEIKAAYRRLARACHPDVVKGSSADEFLRIHAAYTTLSDPMKRADYDRSLAAPDRLHRVSFSPFYGYTRRSWETDQCW</sequence>
<dbReference type="Pfam" id="PF00226">
    <property type="entry name" value="DnaJ"/>
    <property type="match status" value="1"/>
</dbReference>
<dbReference type="GeneID" id="120272346"/>
<dbReference type="PROSITE" id="PS50076">
    <property type="entry name" value="DNAJ_2"/>
    <property type="match status" value="1"/>
</dbReference>
<dbReference type="CDD" id="cd06257">
    <property type="entry name" value="DnaJ"/>
    <property type="match status" value="1"/>
</dbReference>
<dbReference type="Gene3D" id="1.10.287.110">
    <property type="entry name" value="DnaJ domain"/>
    <property type="match status" value="1"/>
</dbReference>
<feature type="region of interest" description="Disordered" evidence="1">
    <location>
        <begin position="19"/>
        <end position="54"/>
    </location>
</feature>
<name>A0AB40C5L8_DIOCR</name>
<dbReference type="AlphaFoldDB" id="A0AB40C5L8"/>
<feature type="domain" description="J" evidence="2">
    <location>
        <begin position="57"/>
        <end position="120"/>
    </location>
</feature>
<dbReference type="Proteomes" id="UP001515500">
    <property type="component" value="Chromosome 11"/>
</dbReference>
<dbReference type="InterPro" id="IPR052276">
    <property type="entry name" value="Diphthamide-biosynth_chaperone"/>
</dbReference>
<dbReference type="PANTHER" id="PTHR44240">
    <property type="entry name" value="DNAJ DOMAIN (PROKARYOTIC HEAT SHOCK PROTEIN)-RELATED"/>
    <property type="match status" value="1"/>
</dbReference>
<dbReference type="SUPFAM" id="SSF46565">
    <property type="entry name" value="Chaperone J-domain"/>
    <property type="match status" value="1"/>
</dbReference>
<dbReference type="SMART" id="SM00271">
    <property type="entry name" value="DnaJ"/>
    <property type="match status" value="1"/>
</dbReference>
<accession>A0AB40C5L8</accession>
<keyword evidence="3" id="KW-1185">Reference proteome</keyword>
<protein>
    <submittedName>
        <fullName evidence="4">Chaperone protein dnaJ 11, chloroplastic-like</fullName>
    </submittedName>
</protein>
<evidence type="ECO:0000259" key="2">
    <source>
        <dbReference type="PROSITE" id="PS50076"/>
    </source>
</evidence>
<reference evidence="4" key="1">
    <citation type="submission" date="2025-08" db="UniProtKB">
        <authorList>
            <consortium name="RefSeq"/>
        </authorList>
    </citation>
    <scope>IDENTIFICATION</scope>
</reference>